<dbReference type="PANTHER" id="PTHR22916:SF3">
    <property type="entry name" value="UDP-GLCNAC:BETAGAL BETA-1,3-N-ACETYLGLUCOSAMINYLTRANSFERASE-LIKE PROTEIN 1"/>
    <property type="match status" value="1"/>
</dbReference>
<dbReference type="Pfam" id="PF00535">
    <property type="entry name" value="Glycos_transf_2"/>
    <property type="match status" value="1"/>
</dbReference>
<evidence type="ECO:0000313" key="2">
    <source>
        <dbReference type="EMBL" id="QHT06843.1"/>
    </source>
</evidence>
<dbReference type="SUPFAM" id="SSF53448">
    <property type="entry name" value="Nucleotide-diphospho-sugar transferases"/>
    <property type="match status" value="1"/>
</dbReference>
<dbReference type="AlphaFoldDB" id="A0A6C0CRC9"/>
<evidence type="ECO:0000259" key="1">
    <source>
        <dbReference type="Pfam" id="PF00535"/>
    </source>
</evidence>
<name>A0A6C0CRC9_9ZZZZ</name>
<organism evidence="2">
    <name type="scientific">viral metagenome</name>
    <dbReference type="NCBI Taxonomy" id="1070528"/>
    <lineage>
        <taxon>unclassified sequences</taxon>
        <taxon>metagenomes</taxon>
        <taxon>organismal metagenomes</taxon>
    </lineage>
</organism>
<dbReference type="PANTHER" id="PTHR22916">
    <property type="entry name" value="GLYCOSYLTRANSFERASE"/>
    <property type="match status" value="1"/>
</dbReference>
<feature type="domain" description="Glycosyltransferase 2-like" evidence="1">
    <location>
        <begin position="13"/>
        <end position="148"/>
    </location>
</feature>
<dbReference type="GO" id="GO:0016758">
    <property type="term" value="F:hexosyltransferase activity"/>
    <property type="evidence" value="ECO:0007669"/>
    <property type="project" value="UniProtKB-ARBA"/>
</dbReference>
<dbReference type="EMBL" id="MN739476">
    <property type="protein sequence ID" value="QHT06843.1"/>
    <property type="molecule type" value="Genomic_DNA"/>
</dbReference>
<dbReference type="InterPro" id="IPR029044">
    <property type="entry name" value="Nucleotide-diphossugar_trans"/>
</dbReference>
<dbReference type="Gene3D" id="3.90.550.10">
    <property type="entry name" value="Spore Coat Polysaccharide Biosynthesis Protein SpsA, Chain A"/>
    <property type="match status" value="1"/>
</dbReference>
<protein>
    <recommendedName>
        <fullName evidence="1">Glycosyltransferase 2-like domain-containing protein</fullName>
    </recommendedName>
</protein>
<proteinExistence type="predicted"/>
<dbReference type="InterPro" id="IPR001173">
    <property type="entry name" value="Glyco_trans_2-like"/>
</dbReference>
<accession>A0A6C0CRC9</accession>
<dbReference type="CDD" id="cd00761">
    <property type="entry name" value="Glyco_tranf_GTA_type"/>
    <property type="match status" value="1"/>
</dbReference>
<reference evidence="2" key="1">
    <citation type="journal article" date="2020" name="Nature">
        <title>Giant virus diversity and host interactions through global metagenomics.</title>
        <authorList>
            <person name="Schulz F."/>
            <person name="Roux S."/>
            <person name="Paez-Espino D."/>
            <person name="Jungbluth S."/>
            <person name="Walsh D.A."/>
            <person name="Denef V.J."/>
            <person name="McMahon K.D."/>
            <person name="Konstantinidis K.T."/>
            <person name="Eloe-Fadrosh E.A."/>
            <person name="Kyrpides N.C."/>
            <person name="Woyke T."/>
        </authorList>
    </citation>
    <scope>NUCLEOTIDE SEQUENCE</scope>
    <source>
        <strain evidence="2">GVMAG-M-3300021473-15</strain>
    </source>
</reference>
<sequence>MTNDSLIRNKKISILMCYYERPTFLPLIVSNLKSQTFVQKYPTNVEFILCDDSLPTYNIDIDQLKQDLKGVIDDITYIHVPHTEKLTIGQKRNMLCERAKHSILIFMDDDDYYFPSYVEYSVFELCKRRKALVGSNSMLFCYVYENFKQLSINCMSPRQIHEATMCMLKSHWQYTGGFAVKGNGEGAKLIDGHETKVNAKLDINKLMACVVHKKNSCNKAMFLNLASPATYPLSEDLKKLIQSCTDHPLFLSRVRICFKYASRERPEQFKRCMQLYTDMLSGVHDCHFVISMDTNDTTMNNDDIKSFLTGLRKRYQIEYYYGESKNKIDAINRDMIAPTFDILLLISDDMIPQIHCFDQVIVNDFKTHFPDFDGMLNYNDGLRNDWPLICTLTVYGYNYFKRFGYIYNASYTSVYCDNEQTEVGRMLGRLKDIDNVIIKHEWNNPLFQDELRQRTEKNDIYLIDHDVYKSRKAKHFDLRVAGDVVTTPPPQQNIQQSVPAPTIGVPKGALLTINVICRDPNTLQRCMSEIEQRILKHKDKILLNGFCLASMNVSSYLFFHRLSMLTETPFTTFYFENEKLDETYAEQVCQCISSHVSYDIITFNQKCSMNGGQTSFILESRAENPNEEIPSTGPWKEVYKRSVTNWSLFNTNLFKTITMPQEENELIKQLMSMVKQVHAIDKVLYSWTI</sequence>